<protein>
    <submittedName>
        <fullName evidence="2">Uncharacterized protein</fullName>
    </submittedName>
</protein>
<feature type="region of interest" description="Disordered" evidence="1">
    <location>
        <begin position="99"/>
        <end position="137"/>
    </location>
</feature>
<evidence type="ECO:0000313" key="3">
    <source>
        <dbReference type="Proteomes" id="UP000735302"/>
    </source>
</evidence>
<dbReference type="EMBL" id="BLXT01006896">
    <property type="protein sequence ID" value="GFO34371.1"/>
    <property type="molecule type" value="Genomic_DNA"/>
</dbReference>
<dbReference type="AlphaFoldDB" id="A0AAV4CR95"/>
<comment type="caution">
    <text evidence="2">The sequence shown here is derived from an EMBL/GenBank/DDBJ whole genome shotgun (WGS) entry which is preliminary data.</text>
</comment>
<sequence>MVTARPCRFPFSDDKRQKIARLLLSLLHGVSNYIGSLHKTVFIKPSYGKPCSSEPMLLRSSGSERKSIEPLNVDLSDCEKFQQWLIKFLDLPLHRSASPQQGDLRLSSPPSGQGADGTARTRDRRVSADLMADELST</sequence>
<reference evidence="2 3" key="1">
    <citation type="journal article" date="2021" name="Elife">
        <title>Chloroplast acquisition without the gene transfer in kleptoplastic sea slugs, Plakobranchus ocellatus.</title>
        <authorList>
            <person name="Maeda T."/>
            <person name="Takahashi S."/>
            <person name="Yoshida T."/>
            <person name="Shimamura S."/>
            <person name="Takaki Y."/>
            <person name="Nagai Y."/>
            <person name="Toyoda A."/>
            <person name="Suzuki Y."/>
            <person name="Arimoto A."/>
            <person name="Ishii H."/>
            <person name="Satoh N."/>
            <person name="Nishiyama T."/>
            <person name="Hasebe M."/>
            <person name="Maruyama T."/>
            <person name="Minagawa J."/>
            <person name="Obokata J."/>
            <person name="Shigenobu S."/>
        </authorList>
    </citation>
    <scope>NUCLEOTIDE SEQUENCE [LARGE SCALE GENOMIC DNA]</scope>
</reference>
<evidence type="ECO:0000313" key="2">
    <source>
        <dbReference type="EMBL" id="GFO34371.1"/>
    </source>
</evidence>
<dbReference type="Proteomes" id="UP000735302">
    <property type="component" value="Unassembled WGS sequence"/>
</dbReference>
<organism evidence="2 3">
    <name type="scientific">Plakobranchus ocellatus</name>
    <dbReference type="NCBI Taxonomy" id="259542"/>
    <lineage>
        <taxon>Eukaryota</taxon>
        <taxon>Metazoa</taxon>
        <taxon>Spiralia</taxon>
        <taxon>Lophotrochozoa</taxon>
        <taxon>Mollusca</taxon>
        <taxon>Gastropoda</taxon>
        <taxon>Heterobranchia</taxon>
        <taxon>Euthyneura</taxon>
        <taxon>Panpulmonata</taxon>
        <taxon>Sacoglossa</taxon>
        <taxon>Placobranchoidea</taxon>
        <taxon>Plakobranchidae</taxon>
        <taxon>Plakobranchus</taxon>
    </lineage>
</organism>
<name>A0AAV4CR95_9GAST</name>
<accession>A0AAV4CR95</accession>
<evidence type="ECO:0000256" key="1">
    <source>
        <dbReference type="SAM" id="MobiDB-lite"/>
    </source>
</evidence>
<proteinExistence type="predicted"/>
<gene>
    <name evidence="2" type="ORF">PoB_006087600</name>
</gene>
<keyword evidence="3" id="KW-1185">Reference proteome</keyword>